<reference evidence="2 3" key="1">
    <citation type="submission" date="2019-06" db="EMBL/GenBank/DDBJ databases">
        <title>Whole genome shotgun sequence of Cellulomonas uda NBRC 3747.</title>
        <authorList>
            <person name="Hosoyama A."/>
            <person name="Uohara A."/>
            <person name="Ohji S."/>
            <person name="Ichikawa N."/>
        </authorList>
    </citation>
    <scope>NUCLEOTIDE SEQUENCE [LARGE SCALE GENOMIC DNA]</scope>
    <source>
        <strain evidence="2 3">NBRC 3747</strain>
    </source>
</reference>
<protein>
    <submittedName>
        <fullName evidence="2">Uncharacterized protein</fullName>
    </submittedName>
</protein>
<proteinExistence type="predicted"/>
<evidence type="ECO:0000313" key="3">
    <source>
        <dbReference type="Proteomes" id="UP000315842"/>
    </source>
</evidence>
<feature type="transmembrane region" description="Helical" evidence="1">
    <location>
        <begin position="68"/>
        <end position="86"/>
    </location>
</feature>
<keyword evidence="1" id="KW-0472">Membrane</keyword>
<dbReference type="EMBL" id="BJLP01000042">
    <property type="protein sequence ID" value="GEA81945.1"/>
    <property type="molecule type" value="Genomic_DNA"/>
</dbReference>
<name>A0A4Y3KFV3_CELUD</name>
<keyword evidence="3" id="KW-1185">Reference proteome</keyword>
<sequence length="284" mass="29619">MAGSVEGAVARVGVNRHNRGMQRGGGNGGAPGARAQVSRAVRGWCAVGGGVLVALGCVAVFVSDNGAGTAAVLAAGAALVLVAVLAERITAVEAGGVKVELGQAVARKLDEAARADEDGDHVRAAELRDEARELIELNSAEAARFAVTRRSSPGWRRSVEQELQVRSWAEAAHRTHPTRELLEQVYDEGSEANRVMALAMMSGHPPAASHEVAERAITEPVSAFEQYHGLVVAHLLALHEPASPATRHLREVVAGALDSGSLGHAGTDRVALARRVLELVPADH</sequence>
<keyword evidence="1" id="KW-0812">Transmembrane</keyword>
<evidence type="ECO:0000256" key="1">
    <source>
        <dbReference type="SAM" id="Phobius"/>
    </source>
</evidence>
<dbReference type="Proteomes" id="UP000315842">
    <property type="component" value="Unassembled WGS sequence"/>
</dbReference>
<gene>
    <name evidence="2" type="ORF">CUD01_23890</name>
</gene>
<keyword evidence="1" id="KW-1133">Transmembrane helix</keyword>
<accession>A0A4Y3KFV3</accession>
<feature type="transmembrane region" description="Helical" evidence="1">
    <location>
        <begin position="44"/>
        <end position="62"/>
    </location>
</feature>
<dbReference type="AlphaFoldDB" id="A0A4Y3KFV3"/>
<evidence type="ECO:0000313" key="2">
    <source>
        <dbReference type="EMBL" id="GEA81945.1"/>
    </source>
</evidence>
<comment type="caution">
    <text evidence="2">The sequence shown here is derived from an EMBL/GenBank/DDBJ whole genome shotgun (WGS) entry which is preliminary data.</text>
</comment>
<organism evidence="2 3">
    <name type="scientific">Cellulomonas uda</name>
    <dbReference type="NCBI Taxonomy" id="1714"/>
    <lineage>
        <taxon>Bacteria</taxon>
        <taxon>Bacillati</taxon>
        <taxon>Actinomycetota</taxon>
        <taxon>Actinomycetes</taxon>
        <taxon>Micrococcales</taxon>
        <taxon>Cellulomonadaceae</taxon>
        <taxon>Cellulomonas</taxon>
    </lineage>
</organism>